<proteinExistence type="predicted"/>
<dbReference type="GO" id="GO:0005829">
    <property type="term" value="C:cytosol"/>
    <property type="evidence" value="ECO:0007669"/>
    <property type="project" value="TreeGrafter"/>
</dbReference>
<dbReference type="KEGG" id="euz:DVS28_a1347"/>
<dbReference type="OrthoDB" id="9789947at2"/>
<organism evidence="1 2">
    <name type="scientific">Euzebya pacifica</name>
    <dbReference type="NCBI Taxonomy" id="1608957"/>
    <lineage>
        <taxon>Bacteria</taxon>
        <taxon>Bacillati</taxon>
        <taxon>Actinomycetota</taxon>
        <taxon>Nitriliruptoria</taxon>
        <taxon>Euzebyales</taxon>
    </lineage>
</organism>
<evidence type="ECO:0000313" key="1">
    <source>
        <dbReference type="EMBL" id="AXV06046.1"/>
    </source>
</evidence>
<dbReference type="Gene3D" id="1.20.1260.10">
    <property type="match status" value="1"/>
</dbReference>
<dbReference type="PANTHER" id="PTHR30458:SF0">
    <property type="entry name" value="1,2-PHENYLACETYL-COA EPOXIDASE, SUBUNIT C"/>
    <property type="match status" value="1"/>
</dbReference>
<accession>A0A346XUZ9</accession>
<dbReference type="GO" id="GO:0010124">
    <property type="term" value="P:phenylacetate catabolic process"/>
    <property type="evidence" value="ECO:0007669"/>
    <property type="project" value="InterPro"/>
</dbReference>
<dbReference type="InterPro" id="IPR007814">
    <property type="entry name" value="PaaA_PaaC"/>
</dbReference>
<dbReference type="AlphaFoldDB" id="A0A346XUZ9"/>
<dbReference type="NCBIfam" id="TIGR02158">
    <property type="entry name" value="PA_CoA_Oxy3"/>
    <property type="match status" value="1"/>
</dbReference>
<dbReference type="PANTHER" id="PTHR30458">
    <property type="entry name" value="PHENYLACETIC ACID DEGRADATION PROTEIN PAA"/>
    <property type="match status" value="1"/>
</dbReference>
<dbReference type="SUPFAM" id="SSF47240">
    <property type="entry name" value="Ferritin-like"/>
    <property type="match status" value="1"/>
</dbReference>
<gene>
    <name evidence="1" type="ORF">DVS28_a1347</name>
</gene>
<dbReference type="InterPro" id="IPR012347">
    <property type="entry name" value="Ferritin-like"/>
</dbReference>
<name>A0A346XUZ9_9ACTN</name>
<dbReference type="InterPro" id="IPR052703">
    <property type="entry name" value="Aromatic_CoA_ox/epox"/>
</dbReference>
<dbReference type="InterPro" id="IPR009078">
    <property type="entry name" value="Ferritin-like_SF"/>
</dbReference>
<protein>
    <submittedName>
        <fullName evidence="1">Phenylacetate-CoA oxygenase, PaaI subunit</fullName>
    </submittedName>
</protein>
<dbReference type="InterPro" id="IPR011882">
    <property type="entry name" value="PaaC"/>
</dbReference>
<sequence>MTRMTNVPRATRGSWTAPDDPKLALVLSLADDELMIGHRHSHWTGVAPTLEEDLAFSSLAQDEIGHAAIWYGVAEELTGEDEDTLAFGRRPEEYRHAVLLEREPGDWAYTIVRQHAYDLYDHVRMSVLTESTDASINGVLGPIMREERLHRAHARAWLDRVADGPGDGMERIRAGARRMLAEVGGLFETLPWEEELVKVGILPVSSQGMFEPWRQALAEDYERFGLTDTLDAIDEAGGLGGRQGTHTEDFPPMWEEMTALYREHPGATW</sequence>
<dbReference type="Proteomes" id="UP000264006">
    <property type="component" value="Chromosome"/>
</dbReference>
<reference evidence="1 2" key="1">
    <citation type="submission" date="2018-09" db="EMBL/GenBank/DDBJ databases">
        <title>Complete genome sequence of Euzebya sp. DY32-46 isolated from seawater of Pacific Ocean.</title>
        <authorList>
            <person name="Xu L."/>
            <person name="Wu Y.-H."/>
            <person name="Xu X.-W."/>
        </authorList>
    </citation>
    <scope>NUCLEOTIDE SEQUENCE [LARGE SCALE GENOMIC DNA]</scope>
    <source>
        <strain evidence="1 2">DY32-46</strain>
    </source>
</reference>
<evidence type="ECO:0000313" key="2">
    <source>
        <dbReference type="Proteomes" id="UP000264006"/>
    </source>
</evidence>
<keyword evidence="2" id="KW-1185">Reference proteome</keyword>
<dbReference type="EMBL" id="CP031165">
    <property type="protein sequence ID" value="AXV06046.1"/>
    <property type="molecule type" value="Genomic_DNA"/>
</dbReference>
<dbReference type="Pfam" id="PF05138">
    <property type="entry name" value="PaaA_PaaC"/>
    <property type="match status" value="1"/>
</dbReference>